<feature type="transmembrane region" description="Helical" evidence="6">
    <location>
        <begin position="6"/>
        <end position="29"/>
    </location>
</feature>
<evidence type="ECO:0000256" key="3">
    <source>
        <dbReference type="ARBA" id="ARBA00022692"/>
    </source>
</evidence>
<dbReference type="PANTHER" id="PTHR10010:SF46">
    <property type="entry name" value="SODIUM-DEPENDENT PHOSPHATE TRANSPORT PROTEIN 2B"/>
    <property type="match status" value="1"/>
</dbReference>
<dbReference type="NCBIfam" id="TIGR00704">
    <property type="entry name" value="NaPi_cotrn_rel"/>
    <property type="match status" value="1"/>
</dbReference>
<feature type="transmembrane region" description="Helical" evidence="6">
    <location>
        <begin position="204"/>
        <end position="227"/>
    </location>
</feature>
<name>A0ABV8AYE5_9BACI</name>
<evidence type="ECO:0000256" key="6">
    <source>
        <dbReference type="SAM" id="Phobius"/>
    </source>
</evidence>
<keyword evidence="8" id="KW-1185">Reference proteome</keyword>
<feature type="transmembrane region" description="Helical" evidence="6">
    <location>
        <begin position="239"/>
        <end position="260"/>
    </location>
</feature>
<evidence type="ECO:0000256" key="5">
    <source>
        <dbReference type="ARBA" id="ARBA00023136"/>
    </source>
</evidence>
<feature type="transmembrane region" description="Helical" evidence="6">
    <location>
        <begin position="50"/>
        <end position="74"/>
    </location>
</feature>
<evidence type="ECO:0000256" key="4">
    <source>
        <dbReference type="ARBA" id="ARBA00022989"/>
    </source>
</evidence>
<feature type="transmembrane region" description="Helical" evidence="6">
    <location>
        <begin position="80"/>
        <end position="101"/>
    </location>
</feature>
<dbReference type="Pfam" id="PF02690">
    <property type="entry name" value="Na_Pi_cotrans"/>
    <property type="match status" value="2"/>
</dbReference>
<comment type="caution">
    <text evidence="7">The sequence shown here is derived from an EMBL/GenBank/DDBJ whole genome shotgun (WGS) entry which is preliminary data.</text>
</comment>
<evidence type="ECO:0000313" key="7">
    <source>
        <dbReference type="EMBL" id="MFC3882973.1"/>
    </source>
</evidence>
<comment type="subcellular location">
    <subcellularLocation>
        <location evidence="1">Cell membrane</location>
        <topology evidence="1">Multi-pass membrane protein</topology>
    </subcellularLocation>
</comment>
<dbReference type="Proteomes" id="UP001595752">
    <property type="component" value="Unassembled WGS sequence"/>
</dbReference>
<reference evidence="8" key="1">
    <citation type="journal article" date="2019" name="Int. J. Syst. Evol. Microbiol.">
        <title>The Global Catalogue of Microorganisms (GCM) 10K type strain sequencing project: providing services to taxonomists for standard genome sequencing and annotation.</title>
        <authorList>
            <consortium name="The Broad Institute Genomics Platform"/>
            <consortium name="The Broad Institute Genome Sequencing Center for Infectious Disease"/>
            <person name="Wu L."/>
            <person name="Ma J."/>
        </authorList>
    </citation>
    <scope>NUCLEOTIDE SEQUENCE [LARGE SCALE GENOMIC DNA]</scope>
    <source>
        <strain evidence="8">CCUG 61889</strain>
    </source>
</reference>
<keyword evidence="3 6" id="KW-0812">Transmembrane</keyword>
<sequence length="312" mass="33857">MLSILSFFSVYVAIFLFGMTILRVGLYNLSRDKMKEWLVKLTRTPWQGMLIGTIITMVLQSSSAVMVITVGLVATGYLTFQQSIGIILGTNIGTTFTTELITFRLDDYIVPMLIVGAILLLVHRRFTFCFGSMLFGLGCIFVSMKGFEHLALPLANLKTINHIIAQANNSEILGLGLGTLLTAIIQSSTATTGIIMSFLNENLLSLQAGIAILFGANIGTCITALLACIGSNREAKLTAFAHAWLNIIGVALFFPFIRTFGDIASQLTSLPDVQLAHVSLLFNVVCSIIALPLTSALATFIIKVHGERPSFR</sequence>
<keyword evidence="5 6" id="KW-0472">Membrane</keyword>
<proteinExistence type="predicted"/>
<protein>
    <submittedName>
        <fullName evidence="7">Na/Pi symporter</fullName>
    </submittedName>
</protein>
<evidence type="ECO:0000256" key="2">
    <source>
        <dbReference type="ARBA" id="ARBA00022475"/>
    </source>
</evidence>
<dbReference type="InterPro" id="IPR004633">
    <property type="entry name" value="NaPi_cotrn-rel/YqeW-like"/>
</dbReference>
<dbReference type="InterPro" id="IPR003841">
    <property type="entry name" value="Na/Pi_transpt"/>
</dbReference>
<gene>
    <name evidence="7" type="ORF">ACFOU2_05410</name>
</gene>
<dbReference type="EMBL" id="JBHRZT010000020">
    <property type="protein sequence ID" value="MFC3882973.1"/>
    <property type="molecule type" value="Genomic_DNA"/>
</dbReference>
<feature type="transmembrane region" description="Helical" evidence="6">
    <location>
        <begin position="280"/>
        <end position="302"/>
    </location>
</feature>
<feature type="transmembrane region" description="Helical" evidence="6">
    <location>
        <begin position="108"/>
        <end position="126"/>
    </location>
</feature>
<evidence type="ECO:0000256" key="1">
    <source>
        <dbReference type="ARBA" id="ARBA00004651"/>
    </source>
</evidence>
<accession>A0ABV8AYE5</accession>
<organism evidence="7 8">
    <name type="scientific">Bacillus songklensis</name>
    <dbReference type="NCBI Taxonomy" id="1069116"/>
    <lineage>
        <taxon>Bacteria</taxon>
        <taxon>Bacillati</taxon>
        <taxon>Bacillota</taxon>
        <taxon>Bacilli</taxon>
        <taxon>Bacillales</taxon>
        <taxon>Bacillaceae</taxon>
        <taxon>Bacillus</taxon>
    </lineage>
</organism>
<dbReference type="NCBIfam" id="NF037997">
    <property type="entry name" value="Na_Pi_symport"/>
    <property type="match status" value="1"/>
</dbReference>
<keyword evidence="4 6" id="KW-1133">Transmembrane helix</keyword>
<dbReference type="PANTHER" id="PTHR10010">
    <property type="entry name" value="SOLUTE CARRIER FAMILY 34 SODIUM PHOSPHATE , MEMBER 2-RELATED"/>
    <property type="match status" value="1"/>
</dbReference>
<feature type="transmembrane region" description="Helical" evidence="6">
    <location>
        <begin position="172"/>
        <end position="198"/>
    </location>
</feature>
<evidence type="ECO:0000313" key="8">
    <source>
        <dbReference type="Proteomes" id="UP001595752"/>
    </source>
</evidence>
<feature type="transmembrane region" description="Helical" evidence="6">
    <location>
        <begin position="132"/>
        <end position="152"/>
    </location>
</feature>
<keyword evidence="2" id="KW-1003">Cell membrane</keyword>
<dbReference type="RefSeq" id="WP_377912918.1">
    <property type="nucleotide sequence ID" value="NZ_JBHRZT010000020.1"/>
</dbReference>